<evidence type="ECO:0000313" key="2">
    <source>
        <dbReference type="Proteomes" id="UP000694240"/>
    </source>
</evidence>
<dbReference type="Proteomes" id="UP000694240">
    <property type="component" value="Chromosome 8"/>
</dbReference>
<comment type="caution">
    <text evidence="1">The sequence shown here is derived from an EMBL/GenBank/DDBJ whole genome shotgun (WGS) entry which is preliminary data.</text>
</comment>
<evidence type="ECO:0000313" key="1">
    <source>
        <dbReference type="EMBL" id="KAG7575864.1"/>
    </source>
</evidence>
<accession>A0A8T2AV31</accession>
<protein>
    <submittedName>
        <fullName evidence="1">Uncharacterized protein</fullName>
    </submittedName>
</protein>
<dbReference type="EMBL" id="JAEFBK010000008">
    <property type="protein sequence ID" value="KAG7575864.1"/>
    <property type="molecule type" value="Genomic_DNA"/>
</dbReference>
<reference evidence="1 2" key="1">
    <citation type="submission" date="2020-12" db="EMBL/GenBank/DDBJ databases">
        <title>Concerted genomic and epigenomic changes stabilize Arabidopsis allopolyploids.</title>
        <authorList>
            <person name="Chen Z."/>
        </authorList>
    </citation>
    <scope>NUCLEOTIDE SEQUENCE [LARGE SCALE GENOMIC DNA]</scope>
    <source>
        <strain evidence="1">Allo738</strain>
        <tissue evidence="1">Leaf</tissue>
    </source>
</reference>
<proteinExistence type="predicted"/>
<name>A0A8T2AV31_9BRAS</name>
<sequence>MFSFHKLLKDITLQAYKMFKKNTKSNGVNVKGLKKGVMMMESRRENVTEQRNLNLKVLDGAIMIFEYREYVMNACKMCVCVTYACIDEINV</sequence>
<keyword evidence="2" id="KW-1185">Reference proteome</keyword>
<dbReference type="AlphaFoldDB" id="A0A8T2AV31"/>
<gene>
    <name evidence="1" type="ORF">ISN45_Aa03g003160</name>
</gene>
<organism evidence="1 2">
    <name type="scientific">Arabidopsis thaliana x Arabidopsis arenosa</name>
    <dbReference type="NCBI Taxonomy" id="1240361"/>
    <lineage>
        <taxon>Eukaryota</taxon>
        <taxon>Viridiplantae</taxon>
        <taxon>Streptophyta</taxon>
        <taxon>Embryophyta</taxon>
        <taxon>Tracheophyta</taxon>
        <taxon>Spermatophyta</taxon>
        <taxon>Magnoliopsida</taxon>
        <taxon>eudicotyledons</taxon>
        <taxon>Gunneridae</taxon>
        <taxon>Pentapetalae</taxon>
        <taxon>rosids</taxon>
        <taxon>malvids</taxon>
        <taxon>Brassicales</taxon>
        <taxon>Brassicaceae</taxon>
        <taxon>Camelineae</taxon>
        <taxon>Arabidopsis</taxon>
    </lineage>
</organism>